<dbReference type="Proteomes" id="UP000823990">
    <property type="component" value="Unassembled WGS sequence"/>
</dbReference>
<protein>
    <submittedName>
        <fullName evidence="9">MBOAT family protein</fullName>
    </submittedName>
</protein>
<dbReference type="Pfam" id="PF03062">
    <property type="entry name" value="MBOAT"/>
    <property type="match status" value="1"/>
</dbReference>
<gene>
    <name evidence="9" type="ORF">H9892_04595</name>
</gene>
<dbReference type="GO" id="GO:0042121">
    <property type="term" value="P:alginic acid biosynthetic process"/>
    <property type="evidence" value="ECO:0007669"/>
    <property type="project" value="InterPro"/>
</dbReference>
<comment type="caution">
    <text evidence="9">The sequence shown here is derived from an EMBL/GenBank/DDBJ whole genome shotgun (WGS) entry which is preliminary data.</text>
</comment>
<keyword evidence="5 8" id="KW-1133">Transmembrane helix</keyword>
<comment type="similarity">
    <text evidence="2 7">Belongs to the membrane-bound acyltransferase family.</text>
</comment>
<reference evidence="9" key="1">
    <citation type="journal article" date="2021" name="PeerJ">
        <title>Extensive microbial diversity within the chicken gut microbiome revealed by metagenomics and culture.</title>
        <authorList>
            <person name="Gilroy R."/>
            <person name="Ravi A."/>
            <person name="Getino M."/>
            <person name="Pursley I."/>
            <person name="Horton D.L."/>
            <person name="Alikhan N.F."/>
            <person name="Baker D."/>
            <person name="Gharbi K."/>
            <person name="Hall N."/>
            <person name="Watson M."/>
            <person name="Adriaenssens E.M."/>
            <person name="Foster-Nyarko E."/>
            <person name="Jarju S."/>
            <person name="Secka A."/>
            <person name="Antonio M."/>
            <person name="Oren A."/>
            <person name="Chaudhuri R.R."/>
            <person name="La Ragione R."/>
            <person name="Hildebrand F."/>
            <person name="Pallen M.J."/>
        </authorList>
    </citation>
    <scope>NUCLEOTIDE SEQUENCE</scope>
    <source>
        <strain evidence="9">12435</strain>
    </source>
</reference>
<name>A0A9D1TRB4_9FIRM</name>
<dbReference type="GO" id="GO:0016746">
    <property type="term" value="F:acyltransferase activity"/>
    <property type="evidence" value="ECO:0007669"/>
    <property type="project" value="UniProtKB-KW"/>
</dbReference>
<evidence type="ECO:0000256" key="1">
    <source>
        <dbReference type="ARBA" id="ARBA00004651"/>
    </source>
</evidence>
<evidence type="ECO:0000256" key="7">
    <source>
        <dbReference type="PIRNR" id="PIRNR016636"/>
    </source>
</evidence>
<feature type="transmembrane region" description="Helical" evidence="8">
    <location>
        <begin position="417"/>
        <end position="438"/>
    </location>
</feature>
<feature type="transmembrane region" description="Helical" evidence="8">
    <location>
        <begin position="328"/>
        <end position="345"/>
    </location>
</feature>
<keyword evidence="4 8" id="KW-0812">Transmembrane</keyword>
<evidence type="ECO:0000256" key="4">
    <source>
        <dbReference type="ARBA" id="ARBA00022692"/>
    </source>
</evidence>
<dbReference type="PIRSF" id="PIRSF500217">
    <property type="entry name" value="AlgI"/>
    <property type="match status" value="1"/>
</dbReference>
<feature type="transmembrane region" description="Helical" evidence="8">
    <location>
        <begin position="114"/>
        <end position="137"/>
    </location>
</feature>
<evidence type="ECO:0000256" key="6">
    <source>
        <dbReference type="ARBA" id="ARBA00023136"/>
    </source>
</evidence>
<feature type="transmembrane region" description="Helical" evidence="8">
    <location>
        <begin position="42"/>
        <end position="63"/>
    </location>
</feature>
<evidence type="ECO:0000256" key="3">
    <source>
        <dbReference type="ARBA" id="ARBA00022475"/>
    </source>
</evidence>
<feature type="transmembrane region" description="Helical" evidence="8">
    <location>
        <begin position="75"/>
        <end position="94"/>
    </location>
</feature>
<evidence type="ECO:0000256" key="5">
    <source>
        <dbReference type="ARBA" id="ARBA00022989"/>
    </source>
</evidence>
<keyword evidence="7" id="KW-0808">Transferase</keyword>
<evidence type="ECO:0000313" key="9">
    <source>
        <dbReference type="EMBL" id="HIW02598.1"/>
    </source>
</evidence>
<feature type="transmembrane region" description="Helical" evidence="8">
    <location>
        <begin position="305"/>
        <end position="322"/>
    </location>
</feature>
<dbReference type="PANTHER" id="PTHR13285">
    <property type="entry name" value="ACYLTRANSFERASE"/>
    <property type="match status" value="1"/>
</dbReference>
<keyword evidence="7" id="KW-0012">Acyltransferase</keyword>
<feature type="transmembrane region" description="Helical" evidence="8">
    <location>
        <begin position="5"/>
        <end position="22"/>
    </location>
</feature>
<dbReference type="InterPro" id="IPR004299">
    <property type="entry name" value="MBOAT_fam"/>
</dbReference>
<dbReference type="InterPro" id="IPR028362">
    <property type="entry name" value="AlgI"/>
</dbReference>
<proteinExistence type="inferred from homology"/>
<dbReference type="PIRSF" id="PIRSF016636">
    <property type="entry name" value="AlgI_DltB"/>
    <property type="match status" value="1"/>
</dbReference>
<dbReference type="GO" id="GO:0005886">
    <property type="term" value="C:plasma membrane"/>
    <property type="evidence" value="ECO:0007669"/>
    <property type="project" value="UniProtKB-SubCell"/>
</dbReference>
<feature type="transmembrane region" description="Helical" evidence="8">
    <location>
        <begin position="149"/>
        <end position="167"/>
    </location>
</feature>
<feature type="transmembrane region" description="Helical" evidence="8">
    <location>
        <begin position="226"/>
        <end position="246"/>
    </location>
</feature>
<feature type="transmembrane region" description="Helical" evidence="8">
    <location>
        <begin position="366"/>
        <end position="384"/>
    </location>
</feature>
<keyword evidence="3 7" id="KW-1003">Cell membrane</keyword>
<keyword evidence="6 7" id="KW-0472">Membrane</keyword>
<evidence type="ECO:0000256" key="8">
    <source>
        <dbReference type="SAM" id="Phobius"/>
    </source>
</evidence>
<sequence>MTFNSLQFLIFLPVVILVYFLLPHKVRWVWLLIASYYAYMSWNVWLVFLILGTTIVSYVAGLLIARTERKGIKKLWLALTLIVCLGTLIFFKYFNFLLGSVIDFLNLFALDIESVALDIILPVGISFYTFQTLSYVIDVYRGMAPEKHFGYYALFVSYFPQLVAGPIERPENLIPQLREKHSPNREDLEAGFRIMAVGFFRKCVVADFLGKFVDSVFSDMASANSLAVIAAGALFAVQLYCDFAGYSEIAMGSARMMGIKLMRNFDRPYSATSMRDFIRRWHISLNTWFRDYLYIPLGGSRKGKARQILNVFIVYALCGLWHGANWTYMCWGLFVAVIMTIEIFLRKRYHAMCDKLKIDNNGVIVVLIRRAIVFMLCIIGALMFRAQSIAQIGEIFAKLFTDIGFGAAYLDSALGALSMNISDLLRLALVLVCMLKLYDMAEFGQSSAYAAQPAPAKSAAEPAPYAAQPLPSSELISSPDAAAAGERSLYARRAISLGCSVLAIALAWFILISSSGTSAFVYFQF</sequence>
<feature type="transmembrane region" description="Helical" evidence="8">
    <location>
        <begin position="497"/>
        <end position="523"/>
    </location>
</feature>
<dbReference type="PANTHER" id="PTHR13285:SF18">
    <property type="entry name" value="PROTEIN-CYSTEINE N-PALMITOYLTRANSFERASE RASP"/>
    <property type="match status" value="1"/>
</dbReference>
<reference evidence="9" key="2">
    <citation type="submission" date="2021-04" db="EMBL/GenBank/DDBJ databases">
        <authorList>
            <person name="Gilroy R."/>
        </authorList>
    </citation>
    <scope>NUCLEOTIDE SEQUENCE</scope>
    <source>
        <strain evidence="9">12435</strain>
    </source>
</reference>
<evidence type="ECO:0000256" key="2">
    <source>
        <dbReference type="ARBA" id="ARBA00010323"/>
    </source>
</evidence>
<dbReference type="InterPro" id="IPR024194">
    <property type="entry name" value="Ac/AlaTfrase_AlgI/DltB"/>
</dbReference>
<dbReference type="EMBL" id="DXHS01000071">
    <property type="protein sequence ID" value="HIW02598.1"/>
    <property type="molecule type" value="Genomic_DNA"/>
</dbReference>
<organism evidence="9 10">
    <name type="scientific">Candidatus Protoclostridium stercorigallinarum</name>
    <dbReference type="NCBI Taxonomy" id="2838741"/>
    <lineage>
        <taxon>Bacteria</taxon>
        <taxon>Bacillati</taxon>
        <taxon>Bacillota</taxon>
        <taxon>Clostridia</taxon>
        <taxon>Candidatus Protoclostridium</taxon>
    </lineage>
</organism>
<comment type="subcellular location">
    <subcellularLocation>
        <location evidence="1">Cell membrane</location>
        <topology evidence="1">Multi-pass membrane protein</topology>
    </subcellularLocation>
</comment>
<dbReference type="InterPro" id="IPR051085">
    <property type="entry name" value="MB_O-acyltransferase"/>
</dbReference>
<accession>A0A9D1TRB4</accession>
<dbReference type="AlphaFoldDB" id="A0A9D1TRB4"/>
<evidence type="ECO:0000313" key="10">
    <source>
        <dbReference type="Proteomes" id="UP000823990"/>
    </source>
</evidence>